<dbReference type="RefSeq" id="WP_155173510.1">
    <property type="nucleotide sequence ID" value="NZ_BAAAFL010000012.1"/>
</dbReference>
<dbReference type="Proteomes" id="UP000798808">
    <property type="component" value="Unassembled WGS sequence"/>
</dbReference>
<keyword evidence="8" id="KW-1185">Reference proteome</keyword>
<dbReference type="InterPro" id="IPR003439">
    <property type="entry name" value="ABC_transporter-like_ATP-bd"/>
</dbReference>
<evidence type="ECO:0000259" key="6">
    <source>
        <dbReference type="PROSITE" id="PS50893"/>
    </source>
</evidence>
<gene>
    <name evidence="7" type="ORF">E1163_16170</name>
</gene>
<protein>
    <submittedName>
        <fullName evidence="7">ABC transporter ATP-binding protein</fullName>
    </submittedName>
</protein>
<name>A0ABW9RRD8_9BACT</name>
<dbReference type="PANTHER" id="PTHR42794">
    <property type="entry name" value="HEMIN IMPORT ATP-BINDING PROTEIN HMUV"/>
    <property type="match status" value="1"/>
</dbReference>
<reference evidence="7 8" key="1">
    <citation type="submission" date="2019-02" db="EMBL/GenBank/DDBJ databases">
        <authorList>
            <person name="Goldberg S.R."/>
            <person name="Haltli B.A."/>
            <person name="Correa H."/>
            <person name="Russell K.G."/>
        </authorList>
    </citation>
    <scope>NUCLEOTIDE SEQUENCE [LARGE SCALE GENOMIC DNA]</scope>
    <source>
        <strain evidence="7 8">JCM 16186</strain>
    </source>
</reference>
<keyword evidence="2" id="KW-0547">Nucleotide-binding</keyword>
<evidence type="ECO:0000256" key="4">
    <source>
        <dbReference type="ARBA" id="ARBA00022967"/>
    </source>
</evidence>
<evidence type="ECO:0000313" key="8">
    <source>
        <dbReference type="Proteomes" id="UP000798808"/>
    </source>
</evidence>
<dbReference type="GO" id="GO:0005524">
    <property type="term" value="F:ATP binding"/>
    <property type="evidence" value="ECO:0007669"/>
    <property type="project" value="UniProtKB-KW"/>
</dbReference>
<comment type="function">
    <text evidence="5">Part of the ABC transporter complex HmuTUV involved in hemin import. Responsible for energy coupling to the transport system.</text>
</comment>
<dbReference type="CDD" id="cd03214">
    <property type="entry name" value="ABC_Iron-Siderophores_B12_Hemin"/>
    <property type="match status" value="1"/>
</dbReference>
<evidence type="ECO:0000256" key="5">
    <source>
        <dbReference type="ARBA" id="ARBA00037066"/>
    </source>
</evidence>
<comment type="caution">
    <text evidence="7">The sequence shown here is derived from an EMBL/GenBank/DDBJ whole genome shotgun (WGS) entry which is preliminary data.</text>
</comment>
<dbReference type="InterPro" id="IPR003593">
    <property type="entry name" value="AAA+_ATPase"/>
</dbReference>
<proteinExistence type="predicted"/>
<dbReference type="Gene3D" id="3.40.50.300">
    <property type="entry name" value="P-loop containing nucleotide triphosphate hydrolases"/>
    <property type="match status" value="1"/>
</dbReference>
<dbReference type="PANTHER" id="PTHR42794:SF1">
    <property type="entry name" value="HEMIN IMPORT ATP-BINDING PROTEIN HMUV"/>
    <property type="match status" value="1"/>
</dbReference>
<evidence type="ECO:0000256" key="1">
    <source>
        <dbReference type="ARBA" id="ARBA00022448"/>
    </source>
</evidence>
<evidence type="ECO:0000256" key="3">
    <source>
        <dbReference type="ARBA" id="ARBA00022840"/>
    </source>
</evidence>
<organism evidence="7 8">
    <name type="scientific">Fulvivirga kasyanovii</name>
    <dbReference type="NCBI Taxonomy" id="396812"/>
    <lineage>
        <taxon>Bacteria</taxon>
        <taxon>Pseudomonadati</taxon>
        <taxon>Bacteroidota</taxon>
        <taxon>Cytophagia</taxon>
        <taxon>Cytophagales</taxon>
        <taxon>Fulvivirgaceae</taxon>
        <taxon>Fulvivirga</taxon>
    </lineage>
</organism>
<evidence type="ECO:0000313" key="7">
    <source>
        <dbReference type="EMBL" id="MTI26496.1"/>
    </source>
</evidence>
<evidence type="ECO:0000256" key="2">
    <source>
        <dbReference type="ARBA" id="ARBA00022741"/>
    </source>
</evidence>
<feature type="domain" description="ABC transporter" evidence="6">
    <location>
        <begin position="3"/>
        <end position="239"/>
    </location>
</feature>
<dbReference type="InterPro" id="IPR027417">
    <property type="entry name" value="P-loop_NTPase"/>
</dbReference>
<accession>A0ABW9RRD8</accession>
<keyword evidence="4" id="KW-1278">Translocase</keyword>
<keyword evidence="3 7" id="KW-0067">ATP-binding</keyword>
<dbReference type="Pfam" id="PF00005">
    <property type="entry name" value="ABC_tran"/>
    <property type="match status" value="1"/>
</dbReference>
<dbReference type="SUPFAM" id="SSF52540">
    <property type="entry name" value="P-loop containing nucleoside triphosphate hydrolases"/>
    <property type="match status" value="1"/>
</dbReference>
<dbReference type="SMART" id="SM00382">
    <property type="entry name" value="AAA"/>
    <property type="match status" value="1"/>
</dbReference>
<sequence length="332" mass="36877">MILETKNLTIGYRKQGLIQNLNLHLKKGELTCLLGPNGIGKSTLLHTLTGVLPAVSGEVCIQGQTINTLTPRQLATYIGMVLSQKLTPVNLTVFEIVALGRTPYTNWLGHLTKPDRKAIQEAMELVKVEGFSSKFIGELSDGERQRVMIAKALAQDTPLLVLDEPTAHLDVNNRVNLLTLLKTLAKETDKAILLSTHELEMAIQLADFVWLITEDRNVIAGSAEDLVLAGMMEKTFKGENVVFDNQTGNFKIKYGLNKQVSLHGMGTSAIWTRKALEKEGFEILDNGYCDIQIHIGQHSDNNWLIKANNSEVELNSIQELKTELRSITQHQN</sequence>
<dbReference type="PROSITE" id="PS50893">
    <property type="entry name" value="ABC_TRANSPORTER_2"/>
    <property type="match status" value="1"/>
</dbReference>
<keyword evidence="1" id="KW-0813">Transport</keyword>
<dbReference type="EMBL" id="SMLW01000583">
    <property type="protein sequence ID" value="MTI26496.1"/>
    <property type="molecule type" value="Genomic_DNA"/>
</dbReference>